<dbReference type="GO" id="GO:0003677">
    <property type="term" value="F:DNA binding"/>
    <property type="evidence" value="ECO:0007669"/>
    <property type="project" value="UniProtKB-UniRule"/>
</dbReference>
<dbReference type="PRINTS" id="PR00455">
    <property type="entry name" value="HTHTETR"/>
</dbReference>
<reference evidence="6 7" key="2">
    <citation type="submission" date="2019-02" db="EMBL/GenBank/DDBJ databases">
        <title>'Lichenibacterium ramalinii' gen. nov. sp. nov., 'Lichenibacterium minor' gen. nov. sp. nov.</title>
        <authorList>
            <person name="Pankratov T."/>
        </authorList>
    </citation>
    <scope>NUCLEOTIDE SEQUENCE [LARGE SCALE GENOMIC DNA]</scope>
    <source>
        <strain evidence="6 7">RmlP026</strain>
    </source>
</reference>
<evidence type="ECO:0000256" key="4">
    <source>
        <dbReference type="PROSITE-ProRule" id="PRU00335"/>
    </source>
</evidence>
<dbReference type="InterPro" id="IPR009057">
    <property type="entry name" value="Homeodomain-like_sf"/>
</dbReference>
<dbReference type="SUPFAM" id="SSF48498">
    <property type="entry name" value="Tetracyclin repressor-like, C-terminal domain"/>
    <property type="match status" value="1"/>
</dbReference>
<evidence type="ECO:0000313" key="6">
    <source>
        <dbReference type="EMBL" id="RYC29573.1"/>
    </source>
</evidence>
<dbReference type="AlphaFoldDB" id="A0A4Q2TZL0"/>
<protein>
    <submittedName>
        <fullName evidence="6">TetR/AcrR family transcriptional regulator</fullName>
    </submittedName>
</protein>
<dbReference type="PANTHER" id="PTHR47506:SF1">
    <property type="entry name" value="HTH-TYPE TRANSCRIPTIONAL REGULATOR YJDC"/>
    <property type="match status" value="1"/>
</dbReference>
<gene>
    <name evidence="6" type="ORF">D3273_23305</name>
</gene>
<dbReference type="PROSITE" id="PS50977">
    <property type="entry name" value="HTH_TETR_2"/>
    <property type="match status" value="1"/>
</dbReference>
<evidence type="ECO:0000256" key="2">
    <source>
        <dbReference type="ARBA" id="ARBA00023125"/>
    </source>
</evidence>
<evidence type="ECO:0000259" key="5">
    <source>
        <dbReference type="PROSITE" id="PS50977"/>
    </source>
</evidence>
<name>A0A4Q2TZL0_9HYPH</name>
<accession>A0A4Q2TZL0</accession>
<evidence type="ECO:0000256" key="3">
    <source>
        <dbReference type="ARBA" id="ARBA00023163"/>
    </source>
</evidence>
<sequence>MSEDSAAVLDRSATGGEACAGGARSKPRDRIVAAARDMFHAQGFRGVGVEAIAEAAGTNKMTLYRHFGSKDELIVECLRSVFAEGEALWAALEERHHADPRAHLVAWVREKAEYVLTDCRGCTLANAAVEITEADHPARRYIEERKAAYRVRLTALCAAAGAAQAELLADALSLLLEGARVSRQSGGMDDPHTKFMRTAEAMIGAFAGR</sequence>
<dbReference type="EMBL" id="QYBB01000047">
    <property type="protein sequence ID" value="RYC29573.1"/>
    <property type="molecule type" value="Genomic_DNA"/>
</dbReference>
<dbReference type="RefSeq" id="WP_129229298.1">
    <property type="nucleotide sequence ID" value="NZ_QYBB01000047.1"/>
</dbReference>
<dbReference type="InterPro" id="IPR001647">
    <property type="entry name" value="HTH_TetR"/>
</dbReference>
<dbReference type="OrthoDB" id="9787680at2"/>
<dbReference type="PANTHER" id="PTHR47506">
    <property type="entry name" value="TRANSCRIPTIONAL REGULATORY PROTEIN"/>
    <property type="match status" value="1"/>
</dbReference>
<organism evidence="6 7">
    <name type="scientific">Lichenibacterium minor</name>
    <dbReference type="NCBI Taxonomy" id="2316528"/>
    <lineage>
        <taxon>Bacteria</taxon>
        <taxon>Pseudomonadati</taxon>
        <taxon>Pseudomonadota</taxon>
        <taxon>Alphaproteobacteria</taxon>
        <taxon>Hyphomicrobiales</taxon>
        <taxon>Lichenihabitantaceae</taxon>
        <taxon>Lichenibacterium</taxon>
    </lineage>
</organism>
<keyword evidence="3" id="KW-0804">Transcription</keyword>
<proteinExistence type="predicted"/>
<dbReference type="Pfam" id="PF00440">
    <property type="entry name" value="TetR_N"/>
    <property type="match status" value="1"/>
</dbReference>
<keyword evidence="1" id="KW-0805">Transcription regulation</keyword>
<evidence type="ECO:0000256" key="1">
    <source>
        <dbReference type="ARBA" id="ARBA00023015"/>
    </source>
</evidence>
<reference evidence="6 7" key="1">
    <citation type="submission" date="2018-12" db="EMBL/GenBank/DDBJ databases">
        <authorList>
            <person name="Grouzdev D.S."/>
            <person name="Krutkina M.S."/>
        </authorList>
    </citation>
    <scope>NUCLEOTIDE SEQUENCE [LARGE SCALE GENOMIC DNA]</scope>
    <source>
        <strain evidence="6 7">RmlP026</strain>
    </source>
</reference>
<keyword evidence="2 4" id="KW-0238">DNA-binding</keyword>
<comment type="caution">
    <text evidence="6">The sequence shown here is derived from an EMBL/GenBank/DDBJ whole genome shotgun (WGS) entry which is preliminary data.</text>
</comment>
<keyword evidence="7" id="KW-1185">Reference proteome</keyword>
<dbReference type="InterPro" id="IPR036271">
    <property type="entry name" value="Tet_transcr_reg_TetR-rel_C_sf"/>
</dbReference>
<feature type="DNA-binding region" description="H-T-H motif" evidence="4">
    <location>
        <begin position="48"/>
        <end position="67"/>
    </location>
</feature>
<dbReference type="Gene3D" id="1.10.357.10">
    <property type="entry name" value="Tetracycline Repressor, domain 2"/>
    <property type="match status" value="1"/>
</dbReference>
<dbReference type="SUPFAM" id="SSF46689">
    <property type="entry name" value="Homeodomain-like"/>
    <property type="match status" value="1"/>
</dbReference>
<evidence type="ECO:0000313" key="7">
    <source>
        <dbReference type="Proteomes" id="UP000290759"/>
    </source>
</evidence>
<dbReference type="FunFam" id="1.10.10.60:FF:000141">
    <property type="entry name" value="TetR family transcriptional regulator"/>
    <property type="match status" value="1"/>
</dbReference>
<dbReference type="Proteomes" id="UP000290759">
    <property type="component" value="Unassembled WGS sequence"/>
</dbReference>
<feature type="domain" description="HTH tetR-type" evidence="5">
    <location>
        <begin position="25"/>
        <end position="85"/>
    </location>
</feature>